<evidence type="ECO:0000256" key="1">
    <source>
        <dbReference type="SAM" id="MobiDB-lite"/>
    </source>
</evidence>
<accession>A0ABR4FMR8</accession>
<comment type="caution">
    <text evidence="2">The sequence shown here is derived from an EMBL/GenBank/DDBJ whole genome shotgun (WGS) entry which is preliminary data.</text>
</comment>
<dbReference type="EMBL" id="JBFTWV010000176">
    <property type="protein sequence ID" value="KAL2784537.1"/>
    <property type="molecule type" value="Genomic_DNA"/>
</dbReference>
<evidence type="ECO:0000313" key="2">
    <source>
        <dbReference type="EMBL" id="KAL2784537.1"/>
    </source>
</evidence>
<keyword evidence="3" id="KW-1185">Reference proteome</keyword>
<gene>
    <name evidence="2" type="ORF">BJX66DRAFT_84659</name>
</gene>
<proteinExistence type="predicted"/>
<dbReference type="Proteomes" id="UP001610563">
    <property type="component" value="Unassembled WGS sequence"/>
</dbReference>
<name>A0ABR4FMR8_9EURO</name>
<evidence type="ECO:0000313" key="3">
    <source>
        <dbReference type="Proteomes" id="UP001610563"/>
    </source>
</evidence>
<organism evidence="2 3">
    <name type="scientific">Aspergillus keveii</name>
    <dbReference type="NCBI Taxonomy" id="714993"/>
    <lineage>
        <taxon>Eukaryota</taxon>
        <taxon>Fungi</taxon>
        <taxon>Dikarya</taxon>
        <taxon>Ascomycota</taxon>
        <taxon>Pezizomycotina</taxon>
        <taxon>Eurotiomycetes</taxon>
        <taxon>Eurotiomycetidae</taxon>
        <taxon>Eurotiales</taxon>
        <taxon>Aspergillaceae</taxon>
        <taxon>Aspergillus</taxon>
        <taxon>Aspergillus subgen. Nidulantes</taxon>
    </lineage>
</organism>
<reference evidence="2 3" key="1">
    <citation type="submission" date="2024-07" db="EMBL/GenBank/DDBJ databases">
        <title>Section-level genome sequencing and comparative genomics of Aspergillus sections Usti and Cavernicolus.</title>
        <authorList>
            <consortium name="Lawrence Berkeley National Laboratory"/>
            <person name="Nybo J.L."/>
            <person name="Vesth T.C."/>
            <person name="Theobald S."/>
            <person name="Frisvad J.C."/>
            <person name="Larsen T.O."/>
            <person name="Kjaerboelling I."/>
            <person name="Rothschild-Mancinelli K."/>
            <person name="Lyhne E.K."/>
            <person name="Kogle M.E."/>
            <person name="Barry K."/>
            <person name="Clum A."/>
            <person name="Na H."/>
            <person name="Ledsgaard L."/>
            <person name="Lin J."/>
            <person name="Lipzen A."/>
            <person name="Kuo A."/>
            <person name="Riley R."/>
            <person name="Mondo S."/>
            <person name="Labutti K."/>
            <person name="Haridas S."/>
            <person name="Pangalinan J."/>
            <person name="Salamov A.A."/>
            <person name="Simmons B.A."/>
            <person name="Magnuson J.K."/>
            <person name="Chen J."/>
            <person name="Drula E."/>
            <person name="Henrissat B."/>
            <person name="Wiebenga A."/>
            <person name="Lubbers R.J."/>
            <person name="Gomes A.C."/>
            <person name="Makela M.R."/>
            <person name="Stajich J."/>
            <person name="Grigoriev I.V."/>
            <person name="Mortensen U.H."/>
            <person name="De Vries R.P."/>
            <person name="Baker S.E."/>
            <person name="Andersen M.R."/>
        </authorList>
    </citation>
    <scope>NUCLEOTIDE SEQUENCE [LARGE SCALE GENOMIC DNA]</scope>
    <source>
        <strain evidence="2 3">CBS 209.92</strain>
    </source>
</reference>
<sequence length="157" mass="18089">MAPQARAAAWRSELDYPGQNLPFCIASWRGKTRTAADDFIRSSVRFEPPPPSIITNLIFTICITTERLCKRHSLLALPALFSSTFHRQGESSRMGFNRRNWDHSSSETVDLRRKRLIHEYMRLGRILKDWDPTGPASLTWNPTEADTDPAFQRRESL</sequence>
<feature type="region of interest" description="Disordered" evidence="1">
    <location>
        <begin position="138"/>
        <end position="157"/>
    </location>
</feature>
<protein>
    <submittedName>
        <fullName evidence="2">Uncharacterized protein</fullName>
    </submittedName>
</protein>